<gene>
    <name evidence="3" type="ORF">H9L22_08460</name>
</gene>
<feature type="coiled-coil region" evidence="1">
    <location>
        <begin position="184"/>
        <end position="215"/>
    </location>
</feature>
<evidence type="ECO:0000256" key="2">
    <source>
        <dbReference type="SAM" id="Phobius"/>
    </source>
</evidence>
<keyword evidence="2" id="KW-0472">Membrane</keyword>
<dbReference type="SUPFAM" id="SSF140453">
    <property type="entry name" value="EsxAB dimer-like"/>
    <property type="match status" value="1"/>
</dbReference>
<keyword evidence="4" id="KW-1185">Reference proteome</keyword>
<dbReference type="Gene3D" id="1.10.287.1060">
    <property type="entry name" value="ESAT-6-like"/>
    <property type="match status" value="1"/>
</dbReference>
<evidence type="ECO:0000256" key="1">
    <source>
        <dbReference type="SAM" id="Coils"/>
    </source>
</evidence>
<sequence>MNQYNNALDTWYNDCPGPVQQVLSYPYGQVSEALRFVTGDPNKVAGYGPTYLAVSREIERISGEVESLNSGIVGWEGEARTAFGGAAQTLSDSLHSLAPAVAQTQEILNAAAETSVEAANMILDIIRSLIEFLLTSLAIAAALAAFTFGASAAAWVAANLAKGAHALAKIMQGLTRVAQVLTRIAQALEKIARVLQQIKRILEQLKLLLDVVKAAKKAAPLAGKAMALAITAAARTPIKLAANGVLAGVSGVTGVPGLSMPGGMGELWKAGNDGLDAVEASNRAVDAANR</sequence>
<organism evidence="3 4">
    <name type="scientific">Tessaracoccus defluvii</name>
    <dbReference type="NCBI Taxonomy" id="1285901"/>
    <lineage>
        <taxon>Bacteria</taxon>
        <taxon>Bacillati</taxon>
        <taxon>Actinomycetota</taxon>
        <taxon>Actinomycetes</taxon>
        <taxon>Propionibacteriales</taxon>
        <taxon>Propionibacteriaceae</taxon>
        <taxon>Tessaracoccus</taxon>
    </lineage>
</organism>
<dbReference type="AlphaFoldDB" id="A0A7H0H9N9"/>
<dbReference type="KEGG" id="tdf:H9L22_08460"/>
<dbReference type="InterPro" id="IPR036689">
    <property type="entry name" value="ESAT-6-like_sf"/>
</dbReference>
<reference evidence="3 4" key="1">
    <citation type="submission" date="2020-08" db="EMBL/GenBank/DDBJ databases">
        <title>Genome sequence of Tessaracoccus defluvii JCM 17540T.</title>
        <authorList>
            <person name="Hyun D.-W."/>
            <person name="Bae J.-W."/>
        </authorList>
    </citation>
    <scope>NUCLEOTIDE SEQUENCE [LARGE SCALE GENOMIC DNA]</scope>
    <source>
        <strain evidence="3 4">JCM 17540</strain>
    </source>
</reference>
<keyword evidence="2" id="KW-1133">Transmembrane helix</keyword>
<name>A0A7H0H9N9_9ACTN</name>
<evidence type="ECO:0000313" key="3">
    <source>
        <dbReference type="EMBL" id="QNP57255.1"/>
    </source>
</evidence>
<dbReference type="Proteomes" id="UP000516117">
    <property type="component" value="Chromosome"/>
</dbReference>
<keyword evidence="2" id="KW-0812">Transmembrane</keyword>
<keyword evidence="1" id="KW-0175">Coiled coil</keyword>
<evidence type="ECO:0000313" key="4">
    <source>
        <dbReference type="Proteomes" id="UP000516117"/>
    </source>
</evidence>
<evidence type="ECO:0008006" key="5">
    <source>
        <dbReference type="Google" id="ProtNLM"/>
    </source>
</evidence>
<accession>A0A7H0H9N9</accession>
<dbReference type="EMBL" id="CP060789">
    <property type="protein sequence ID" value="QNP57255.1"/>
    <property type="molecule type" value="Genomic_DNA"/>
</dbReference>
<protein>
    <recommendedName>
        <fullName evidence="5">WXG100 family type VII secretion target</fullName>
    </recommendedName>
</protein>
<feature type="transmembrane region" description="Helical" evidence="2">
    <location>
        <begin position="132"/>
        <end position="157"/>
    </location>
</feature>
<dbReference type="RefSeq" id="WP_187722344.1">
    <property type="nucleotide sequence ID" value="NZ_BAABBL010000006.1"/>
</dbReference>
<proteinExistence type="predicted"/>